<evidence type="ECO:0000256" key="3">
    <source>
        <dbReference type="ARBA" id="ARBA00022525"/>
    </source>
</evidence>
<feature type="chain" id="PRO_5027060221" evidence="6">
    <location>
        <begin position="21"/>
        <end position="176"/>
    </location>
</feature>
<dbReference type="GO" id="GO:0007608">
    <property type="term" value="P:sensory perception of smell"/>
    <property type="evidence" value="ECO:0007669"/>
    <property type="project" value="TreeGrafter"/>
</dbReference>
<dbReference type="AlphaFoldDB" id="A0A6M3GXP0"/>
<evidence type="ECO:0000256" key="2">
    <source>
        <dbReference type="ARBA" id="ARBA00008098"/>
    </source>
</evidence>
<feature type="compositionally biased region" description="Basic and acidic residues" evidence="5">
    <location>
        <begin position="37"/>
        <end position="52"/>
    </location>
</feature>
<evidence type="ECO:0000256" key="5">
    <source>
        <dbReference type="SAM" id="MobiDB-lite"/>
    </source>
</evidence>
<dbReference type="GO" id="GO:0005549">
    <property type="term" value="F:odorant binding"/>
    <property type="evidence" value="ECO:0007669"/>
    <property type="project" value="InterPro"/>
</dbReference>
<accession>A0A6M3GXP0</accession>
<name>A0A6M3GXP0_GLYPY</name>
<dbReference type="Gene3D" id="1.10.238.20">
    <property type="entry name" value="Pheromone/general odorant binding protein domain"/>
    <property type="match status" value="1"/>
</dbReference>
<keyword evidence="3" id="KW-0964">Secreted</keyword>
<feature type="signal peptide" evidence="6">
    <location>
        <begin position="1"/>
        <end position="20"/>
    </location>
</feature>
<dbReference type="PANTHER" id="PTHR11857:SF43">
    <property type="entry name" value="GEO07291P1-RELATED"/>
    <property type="match status" value="1"/>
</dbReference>
<evidence type="ECO:0000256" key="6">
    <source>
        <dbReference type="SAM" id="SignalP"/>
    </source>
</evidence>
<protein>
    <submittedName>
        <fullName evidence="7">Odorant binding protein</fullName>
    </submittedName>
</protein>
<dbReference type="InterPro" id="IPR006170">
    <property type="entry name" value="PBP/GOBP"/>
</dbReference>
<evidence type="ECO:0000256" key="4">
    <source>
        <dbReference type="ARBA" id="ARBA00022729"/>
    </source>
</evidence>
<dbReference type="PANTHER" id="PTHR11857">
    <property type="entry name" value="ODORANT BINDING PROTEIN-RELATED"/>
    <property type="match status" value="1"/>
</dbReference>
<comment type="similarity">
    <text evidence="2">Belongs to the PBP/GOBP family.</text>
</comment>
<dbReference type="InterPro" id="IPR036728">
    <property type="entry name" value="PBP_GOBP_sf"/>
</dbReference>
<evidence type="ECO:0000313" key="7">
    <source>
        <dbReference type="EMBL" id="QIJ45741.1"/>
    </source>
</evidence>
<dbReference type="SMART" id="SM00708">
    <property type="entry name" value="PhBP"/>
    <property type="match status" value="1"/>
</dbReference>
<feature type="region of interest" description="Disordered" evidence="5">
    <location>
        <begin position="23"/>
        <end position="55"/>
    </location>
</feature>
<comment type="subcellular location">
    <subcellularLocation>
        <location evidence="1">Secreted</location>
    </subcellularLocation>
</comment>
<feature type="compositionally biased region" description="Low complexity" evidence="5">
    <location>
        <begin position="23"/>
        <end position="33"/>
    </location>
</feature>
<proteinExistence type="evidence at transcript level"/>
<dbReference type="SUPFAM" id="SSF47565">
    <property type="entry name" value="Insect pheromone/odorant-binding proteins"/>
    <property type="match status" value="1"/>
</dbReference>
<keyword evidence="4 6" id="KW-0732">Signal</keyword>
<reference evidence="7" key="1">
    <citation type="submission" date="2019-04" db="EMBL/GenBank/DDBJ databases">
        <authorList>
            <person name="Sheng S."/>
        </authorList>
    </citation>
    <scope>NUCLEOTIDE SEQUENCE</scope>
</reference>
<dbReference type="Pfam" id="PF01395">
    <property type="entry name" value="PBP_GOBP"/>
    <property type="match status" value="1"/>
</dbReference>
<sequence>MARGSVIAFAFALFLGSSLAASTGTTESSTTAAPDRSSGDEKTKEMSSKDSENSEETTAMMNFMLECNETYRVEMAYMDALIEGGSFPDETDRTPKCFVRCLLEKLGIASEDGKYDPAVTAAYFSSTQNEEKIKEAQDLATTCASNRNESCKCNRAYQFIKCLMEAEIKADMSGSS</sequence>
<dbReference type="GO" id="GO:0005615">
    <property type="term" value="C:extracellular space"/>
    <property type="evidence" value="ECO:0007669"/>
    <property type="project" value="TreeGrafter"/>
</dbReference>
<gene>
    <name evidence="7" type="primary">OBP7</name>
</gene>
<dbReference type="EMBL" id="MK819446">
    <property type="protein sequence ID" value="QIJ45741.1"/>
    <property type="molecule type" value="mRNA"/>
</dbReference>
<evidence type="ECO:0000256" key="1">
    <source>
        <dbReference type="ARBA" id="ARBA00004613"/>
    </source>
</evidence>
<organism evidence="7">
    <name type="scientific">Glyphodes pyloalis</name>
    <name type="common">Lesser mulberry snout moth</name>
    <dbReference type="NCBI Taxonomy" id="1242752"/>
    <lineage>
        <taxon>Eukaryota</taxon>
        <taxon>Metazoa</taxon>
        <taxon>Ecdysozoa</taxon>
        <taxon>Arthropoda</taxon>
        <taxon>Hexapoda</taxon>
        <taxon>Insecta</taxon>
        <taxon>Pterygota</taxon>
        <taxon>Neoptera</taxon>
        <taxon>Endopterygota</taxon>
        <taxon>Lepidoptera</taxon>
        <taxon>Glossata</taxon>
        <taxon>Ditrysia</taxon>
        <taxon>Pyraloidea</taxon>
        <taxon>Crambidae</taxon>
        <taxon>Spilomelinae</taxon>
        <taxon>Glyphodes</taxon>
    </lineage>
</organism>
<dbReference type="CDD" id="cd23992">
    <property type="entry name" value="PBP_GOBP"/>
    <property type="match status" value="1"/>
</dbReference>